<dbReference type="Pfam" id="PF02615">
    <property type="entry name" value="Ldh_2"/>
    <property type="match status" value="1"/>
</dbReference>
<sequence length="355" mass="36583">MPAIAALPLRRVVAAIFTAAGCDPDEAGTIARCLVEANLAGHDSHGVARVQRYIRALSAGMIERNRHATVALDSGSLVVLEGHRGFGQVIGAEAMAIAVARAKANGTAIVAIRRSYHLGRIGEWAEICAAAGCASIHFVNVIGDGYCVAPFGGAERRLSTNPFAAGMPVAGGDPIILDMATSSLAEGKVLVARNKGVPLPPGTIIDAEARPSCDPNALYGPPPGALLPFGAHKGYGLAVFCDLLAGVLTGGGCNEPGNDAAPGVLNNMLSIVLDVERFRDGDGAAREVEAFADWLRSSRPMEGHADVQVPGDPERRTRLARKAGGIPLDPTTWQTIIEAGAAVGLSDAEIGRLAA</sequence>
<dbReference type="GO" id="GO:0016491">
    <property type="term" value="F:oxidoreductase activity"/>
    <property type="evidence" value="ECO:0007669"/>
    <property type="project" value="UniProtKB-KW"/>
</dbReference>
<proteinExistence type="inferred from homology"/>
<dbReference type="NCBIfam" id="NF007504">
    <property type="entry name" value="PRK10098.1"/>
    <property type="match status" value="1"/>
</dbReference>
<reference evidence="3 4" key="1">
    <citation type="submission" date="2018-11" db="EMBL/GenBank/DDBJ databases">
        <title>Genomic Encyclopedia of Type Strains, Phase IV (KMG-IV): sequencing the most valuable type-strain genomes for metagenomic binning, comparative biology and taxonomic classification.</title>
        <authorList>
            <person name="Goeker M."/>
        </authorList>
    </citation>
    <scope>NUCLEOTIDE SEQUENCE [LARGE SCALE GENOMIC DNA]</scope>
    <source>
        <strain evidence="3 4">DSM 5900</strain>
    </source>
</reference>
<dbReference type="SUPFAM" id="SSF89733">
    <property type="entry name" value="L-sulfolactate dehydrogenase-like"/>
    <property type="match status" value="1"/>
</dbReference>
<dbReference type="Proteomes" id="UP000278222">
    <property type="component" value="Unassembled WGS sequence"/>
</dbReference>
<evidence type="ECO:0000313" key="4">
    <source>
        <dbReference type="Proteomes" id="UP000278222"/>
    </source>
</evidence>
<dbReference type="InterPro" id="IPR043143">
    <property type="entry name" value="Mal/L-sulf/L-lact_DH-like_NADP"/>
</dbReference>
<dbReference type="PANTHER" id="PTHR11091:SF0">
    <property type="entry name" value="MALATE DEHYDROGENASE"/>
    <property type="match status" value="1"/>
</dbReference>
<dbReference type="EMBL" id="RJKX01000020">
    <property type="protein sequence ID" value="ROP80813.1"/>
    <property type="molecule type" value="Genomic_DNA"/>
</dbReference>
<protein>
    <submittedName>
        <fullName evidence="3">Putative oxidoreductase</fullName>
    </submittedName>
</protein>
<dbReference type="Gene3D" id="1.10.1530.10">
    <property type="match status" value="1"/>
</dbReference>
<dbReference type="OrthoDB" id="9811519at2"/>
<dbReference type="InterPro" id="IPR036111">
    <property type="entry name" value="Mal/L-sulfo/L-lacto_DH-like_sf"/>
</dbReference>
<keyword evidence="2" id="KW-0560">Oxidoreductase</keyword>
<dbReference type="AlphaFoldDB" id="A0A3N1KGY1"/>
<evidence type="ECO:0000256" key="1">
    <source>
        <dbReference type="ARBA" id="ARBA00006056"/>
    </source>
</evidence>
<dbReference type="Gene3D" id="3.30.1370.60">
    <property type="entry name" value="Hypothetical oxidoreductase yiak, domain 2"/>
    <property type="match status" value="1"/>
</dbReference>
<comment type="similarity">
    <text evidence="1">Belongs to the LDH2/MDH2 oxidoreductase family.</text>
</comment>
<dbReference type="InterPro" id="IPR003767">
    <property type="entry name" value="Malate/L-lactate_DH-like"/>
</dbReference>
<accession>A0A3N1KGY1</accession>
<organism evidence="3 4">
    <name type="scientific">Stella humosa</name>
    <dbReference type="NCBI Taxonomy" id="94"/>
    <lineage>
        <taxon>Bacteria</taxon>
        <taxon>Pseudomonadati</taxon>
        <taxon>Pseudomonadota</taxon>
        <taxon>Alphaproteobacteria</taxon>
        <taxon>Rhodospirillales</taxon>
        <taxon>Stellaceae</taxon>
        <taxon>Stella</taxon>
    </lineage>
</organism>
<name>A0A3N1KGY1_9PROT</name>
<gene>
    <name evidence="3" type="ORF">EDC65_5462</name>
</gene>
<evidence type="ECO:0000256" key="2">
    <source>
        <dbReference type="ARBA" id="ARBA00023002"/>
    </source>
</evidence>
<dbReference type="InterPro" id="IPR043144">
    <property type="entry name" value="Mal/L-sulf/L-lact_DH-like_ah"/>
</dbReference>
<evidence type="ECO:0000313" key="3">
    <source>
        <dbReference type="EMBL" id="ROP80813.1"/>
    </source>
</evidence>
<comment type="caution">
    <text evidence="3">The sequence shown here is derived from an EMBL/GenBank/DDBJ whole genome shotgun (WGS) entry which is preliminary data.</text>
</comment>
<dbReference type="PANTHER" id="PTHR11091">
    <property type="entry name" value="OXIDOREDUCTASE-RELATED"/>
    <property type="match status" value="1"/>
</dbReference>
<dbReference type="RefSeq" id="WP_123695691.1">
    <property type="nucleotide sequence ID" value="NZ_AP019700.1"/>
</dbReference>
<keyword evidence="4" id="KW-1185">Reference proteome</keyword>